<dbReference type="Proteomes" id="UP000237839">
    <property type="component" value="Unassembled WGS sequence"/>
</dbReference>
<dbReference type="OrthoDB" id="7366507at2"/>
<dbReference type="RefSeq" id="WP_105534009.1">
    <property type="nucleotide sequence ID" value="NZ_PUGF01000031.1"/>
</dbReference>
<organism evidence="1 2">
    <name type="scientific">Solimicrobium silvestre</name>
    <dbReference type="NCBI Taxonomy" id="2099400"/>
    <lineage>
        <taxon>Bacteria</taxon>
        <taxon>Pseudomonadati</taxon>
        <taxon>Pseudomonadota</taxon>
        <taxon>Betaproteobacteria</taxon>
        <taxon>Burkholderiales</taxon>
        <taxon>Oxalobacteraceae</taxon>
        <taxon>Solimicrobium</taxon>
    </lineage>
</organism>
<accession>A0A2S9GTD5</accession>
<sequence>MNTAQHATSNANGIYVTITLDEAIQRGESLITEIQLRKPKAGELRGVSLVELAQLDVTALQKVLPRITQPTLTNHEVNNLDLADLMSLGAEVAFFLAKKADRNMASPT</sequence>
<dbReference type="Pfam" id="PF10109">
    <property type="entry name" value="Phage_TAC_7"/>
    <property type="match status" value="1"/>
</dbReference>
<comment type="caution">
    <text evidence="1">The sequence shown here is derived from an EMBL/GenBank/DDBJ whole genome shotgun (WGS) entry which is preliminary data.</text>
</comment>
<dbReference type="AlphaFoldDB" id="A0A2S9GTD5"/>
<protein>
    <submittedName>
        <fullName evidence="1">Mu-like prophage FluMu protein gp41</fullName>
    </submittedName>
</protein>
<evidence type="ECO:0000313" key="2">
    <source>
        <dbReference type="Proteomes" id="UP000237839"/>
    </source>
</evidence>
<dbReference type="InterPro" id="IPR019289">
    <property type="entry name" value="Phage_tail_E/E"/>
</dbReference>
<reference evidence="1 2" key="1">
    <citation type="submission" date="2018-02" db="EMBL/GenBank/DDBJ databases">
        <title>Solimicrobium silvestre gen. nov., sp. nov., isolated from alpine forest soil.</title>
        <authorList>
            <person name="Margesin R."/>
            <person name="Albuquerque L."/>
            <person name="Zhang D.-C."/>
            <person name="Froufe H.J.C."/>
            <person name="Severino R."/>
            <person name="Roxo I."/>
            <person name="Egas C."/>
            <person name="Da Costa M.S."/>
        </authorList>
    </citation>
    <scope>NUCLEOTIDE SEQUENCE [LARGE SCALE GENOMIC DNA]</scope>
    <source>
        <strain evidence="1 2">S20-91</strain>
    </source>
</reference>
<proteinExistence type="predicted"/>
<evidence type="ECO:0000313" key="1">
    <source>
        <dbReference type="EMBL" id="PRC90982.1"/>
    </source>
</evidence>
<gene>
    <name evidence="1" type="ORF">S2091_4278</name>
</gene>
<keyword evidence="2" id="KW-1185">Reference proteome</keyword>
<name>A0A2S9GTD5_9BURK</name>
<dbReference type="EMBL" id="PUGF01000031">
    <property type="protein sequence ID" value="PRC90982.1"/>
    <property type="molecule type" value="Genomic_DNA"/>
</dbReference>